<dbReference type="InterPro" id="IPR029062">
    <property type="entry name" value="Class_I_gatase-like"/>
</dbReference>
<dbReference type="InterPro" id="IPR002818">
    <property type="entry name" value="DJ-1/PfpI"/>
</dbReference>
<name>A0ABX8QSJ4_9ACTN</name>
<evidence type="ECO:0000259" key="1">
    <source>
        <dbReference type="Pfam" id="PF01965"/>
    </source>
</evidence>
<feature type="domain" description="DJ-1/PfpI" evidence="1">
    <location>
        <begin position="9"/>
        <end position="165"/>
    </location>
</feature>
<proteinExistence type="predicted"/>
<dbReference type="RefSeq" id="WP_231334502.1">
    <property type="nucleotide sequence ID" value="NZ_CP059572.1"/>
</dbReference>
<dbReference type="Proteomes" id="UP001049518">
    <property type="component" value="Chromosome"/>
</dbReference>
<keyword evidence="3" id="KW-1185">Reference proteome</keyword>
<reference evidence="2" key="1">
    <citation type="submission" date="2020-07" db="EMBL/GenBank/DDBJ databases">
        <authorList>
            <person name="Tarantini F.S."/>
            <person name="Hong K.W."/>
            <person name="Chan K.G."/>
        </authorList>
    </citation>
    <scope>NUCLEOTIDE SEQUENCE</scope>
    <source>
        <strain evidence="2">32-07</strain>
    </source>
</reference>
<dbReference type="EMBL" id="CP059572">
    <property type="protein sequence ID" value="QXJ21356.1"/>
    <property type="molecule type" value="Genomic_DNA"/>
</dbReference>
<dbReference type="Gene3D" id="3.40.50.880">
    <property type="match status" value="1"/>
</dbReference>
<accession>A0ABX8QSJ4</accession>
<organism evidence="2 3">
    <name type="scientific">Actinomadura graeca</name>
    <dbReference type="NCBI Taxonomy" id="2750812"/>
    <lineage>
        <taxon>Bacteria</taxon>
        <taxon>Bacillati</taxon>
        <taxon>Actinomycetota</taxon>
        <taxon>Actinomycetes</taxon>
        <taxon>Streptosporangiales</taxon>
        <taxon>Thermomonosporaceae</taxon>
        <taxon>Actinomadura</taxon>
    </lineage>
</organism>
<dbReference type="SUPFAM" id="SSF52317">
    <property type="entry name" value="Class I glutamine amidotransferase-like"/>
    <property type="match status" value="1"/>
</dbReference>
<evidence type="ECO:0000313" key="2">
    <source>
        <dbReference type="EMBL" id="QXJ21356.1"/>
    </source>
</evidence>
<evidence type="ECO:0000313" key="3">
    <source>
        <dbReference type="Proteomes" id="UP001049518"/>
    </source>
</evidence>
<dbReference type="Pfam" id="PF01965">
    <property type="entry name" value="DJ-1_PfpI"/>
    <property type="match status" value="1"/>
</dbReference>
<gene>
    <name evidence="2" type="ORF">AGRA3207_002202</name>
</gene>
<sequence>MTGGADGPRRVVIVGFPGYRELHVWYPLLRFREEGADVTLAAPDGVRTCEGTLGYPLIPETAVSALDPAGIGTLVLPGGHGAGDAAADPALAEFVRRVHGAGAVVAAVAEGAAVPVAAGVLPASRGAGTGETNGQGPGAENDVIEEGRVIVARDTDALPALVRRLTTSPGPHAQEG</sequence>
<protein>
    <submittedName>
        <fullName evidence="2">DJ-1/PfpI family protein</fullName>
    </submittedName>
</protein>